<comment type="caution">
    <text evidence="7">The sequence shown here is derived from an EMBL/GenBank/DDBJ whole genome shotgun (WGS) entry which is preliminary data.</text>
</comment>
<dbReference type="PANTHER" id="PTHR35534">
    <property type="entry name" value="50S RIBOSOMAL PROTEIN L32"/>
    <property type="match status" value="1"/>
</dbReference>
<dbReference type="GO" id="GO:0015934">
    <property type="term" value="C:large ribosomal subunit"/>
    <property type="evidence" value="ECO:0007669"/>
    <property type="project" value="InterPro"/>
</dbReference>
<sequence>MSVRMRHTRAHTRNRRSHHALTEATLTSCEKCNAMRLRHTACGNCGVYRGRQVIDMAGVLKKKEERRKRHDKELMGQNAIKREKTKTEPKKSINEEKVSKDSKSRKGFNLFRKTPVSE</sequence>
<accession>A0A2H0RJ60</accession>
<proteinExistence type="inferred from homology"/>
<dbReference type="GO" id="GO:0006412">
    <property type="term" value="P:translation"/>
    <property type="evidence" value="ECO:0007669"/>
    <property type="project" value="UniProtKB-UniRule"/>
</dbReference>
<evidence type="ECO:0000256" key="6">
    <source>
        <dbReference type="SAM" id="MobiDB-lite"/>
    </source>
</evidence>
<organism evidence="7 8">
    <name type="scientific">Candidatus Vogelbacteria bacterium CG10_big_fil_rev_8_21_14_0_10_45_14</name>
    <dbReference type="NCBI Taxonomy" id="1975042"/>
    <lineage>
        <taxon>Bacteria</taxon>
        <taxon>Candidatus Vogeliibacteriota</taxon>
    </lineage>
</organism>
<dbReference type="HAMAP" id="MF_00340">
    <property type="entry name" value="Ribosomal_bL32"/>
    <property type="match status" value="1"/>
</dbReference>
<evidence type="ECO:0000256" key="2">
    <source>
        <dbReference type="ARBA" id="ARBA00022980"/>
    </source>
</evidence>
<evidence type="ECO:0000256" key="4">
    <source>
        <dbReference type="ARBA" id="ARBA00035178"/>
    </source>
</evidence>
<dbReference type="SUPFAM" id="SSF57829">
    <property type="entry name" value="Zn-binding ribosomal proteins"/>
    <property type="match status" value="1"/>
</dbReference>
<name>A0A2H0RJ60_9BACT</name>
<dbReference type="AlphaFoldDB" id="A0A2H0RJ60"/>
<dbReference type="Pfam" id="PF01783">
    <property type="entry name" value="Ribosomal_L32p"/>
    <property type="match status" value="1"/>
</dbReference>
<keyword evidence="2 5" id="KW-0689">Ribosomal protein</keyword>
<dbReference type="Proteomes" id="UP000230833">
    <property type="component" value="Unassembled WGS sequence"/>
</dbReference>
<keyword evidence="3 5" id="KW-0687">Ribonucleoprotein</keyword>
<dbReference type="NCBIfam" id="TIGR01031">
    <property type="entry name" value="rpmF_bact"/>
    <property type="match status" value="1"/>
</dbReference>
<dbReference type="InterPro" id="IPR002677">
    <property type="entry name" value="Ribosomal_bL32"/>
</dbReference>
<dbReference type="EMBL" id="PCYL01000041">
    <property type="protein sequence ID" value="PIR46497.1"/>
    <property type="molecule type" value="Genomic_DNA"/>
</dbReference>
<evidence type="ECO:0000256" key="5">
    <source>
        <dbReference type="HAMAP-Rule" id="MF_00340"/>
    </source>
</evidence>
<reference evidence="7 8" key="1">
    <citation type="submission" date="2017-09" db="EMBL/GenBank/DDBJ databases">
        <title>Depth-based differentiation of microbial function through sediment-hosted aquifers and enrichment of novel symbionts in the deep terrestrial subsurface.</title>
        <authorList>
            <person name="Probst A.J."/>
            <person name="Ladd B."/>
            <person name="Jarett J.K."/>
            <person name="Geller-Mcgrath D.E."/>
            <person name="Sieber C.M."/>
            <person name="Emerson J.B."/>
            <person name="Anantharaman K."/>
            <person name="Thomas B.C."/>
            <person name="Malmstrom R."/>
            <person name="Stieglmeier M."/>
            <person name="Klingl A."/>
            <person name="Woyke T."/>
            <person name="Ryan C.M."/>
            <person name="Banfield J.F."/>
        </authorList>
    </citation>
    <scope>NUCLEOTIDE SEQUENCE [LARGE SCALE GENOMIC DNA]</scope>
    <source>
        <strain evidence="7">CG10_big_fil_rev_8_21_14_0_10_45_14</strain>
    </source>
</reference>
<comment type="similarity">
    <text evidence="1 5">Belongs to the bacterial ribosomal protein bL32 family.</text>
</comment>
<dbReference type="InterPro" id="IPR011332">
    <property type="entry name" value="Ribosomal_zn-bd"/>
</dbReference>
<gene>
    <name evidence="5" type="primary">rpmF</name>
    <name evidence="7" type="ORF">COV07_03955</name>
</gene>
<feature type="region of interest" description="Disordered" evidence="6">
    <location>
        <begin position="62"/>
        <end position="118"/>
    </location>
</feature>
<dbReference type="PANTHER" id="PTHR35534:SF1">
    <property type="entry name" value="LARGE RIBOSOMAL SUBUNIT PROTEIN BL32"/>
    <property type="match status" value="1"/>
</dbReference>
<dbReference type="GO" id="GO:0003735">
    <property type="term" value="F:structural constituent of ribosome"/>
    <property type="evidence" value="ECO:0007669"/>
    <property type="project" value="InterPro"/>
</dbReference>
<evidence type="ECO:0000256" key="3">
    <source>
        <dbReference type="ARBA" id="ARBA00023274"/>
    </source>
</evidence>
<dbReference type="InterPro" id="IPR044957">
    <property type="entry name" value="Ribosomal_bL32_bact"/>
</dbReference>
<evidence type="ECO:0000256" key="1">
    <source>
        <dbReference type="ARBA" id="ARBA00008560"/>
    </source>
</evidence>
<evidence type="ECO:0000313" key="7">
    <source>
        <dbReference type="EMBL" id="PIR46497.1"/>
    </source>
</evidence>
<feature type="compositionally biased region" description="Basic and acidic residues" evidence="6">
    <location>
        <begin position="80"/>
        <end position="104"/>
    </location>
</feature>
<protein>
    <recommendedName>
        <fullName evidence="4 5">Large ribosomal subunit protein bL32</fullName>
    </recommendedName>
</protein>
<evidence type="ECO:0000313" key="8">
    <source>
        <dbReference type="Proteomes" id="UP000230833"/>
    </source>
</evidence>